<evidence type="ECO:0000313" key="2">
    <source>
        <dbReference type="Proteomes" id="UP000054272"/>
    </source>
</evidence>
<accession>A0ABR5BZ58</accession>
<sequence length="122" mass="14751">MNGKKTLTPRCRALSGKDGRSDERWDVYFHAFLLHETKHSDCYYYKGQWWFPENRRNEQTLHMFVAASDIKYYNLHLPNGKIMENLMFRYVGQNDPHQEEWLHDYVGYNLNLVTIDMQVIYP</sequence>
<proteinExistence type="predicted"/>
<name>A0ABR5BZ58_9TREE</name>
<organism evidence="1 2">
    <name type="scientific">Cryptococcus gattii EJB2</name>
    <dbReference type="NCBI Taxonomy" id="1296103"/>
    <lineage>
        <taxon>Eukaryota</taxon>
        <taxon>Fungi</taxon>
        <taxon>Dikarya</taxon>
        <taxon>Basidiomycota</taxon>
        <taxon>Agaricomycotina</taxon>
        <taxon>Tremellomycetes</taxon>
        <taxon>Tremellales</taxon>
        <taxon>Cryptococcaceae</taxon>
        <taxon>Cryptococcus</taxon>
        <taxon>Cryptococcus gattii species complex</taxon>
    </lineage>
</organism>
<keyword evidence="2" id="KW-1185">Reference proteome</keyword>
<dbReference type="EMBL" id="KN848620">
    <property type="protein sequence ID" value="KIR80912.1"/>
    <property type="molecule type" value="Genomic_DNA"/>
</dbReference>
<reference evidence="1 2" key="1">
    <citation type="submission" date="2015-01" db="EMBL/GenBank/DDBJ databases">
        <title>The Genome Sequence of Cryptococcus gattii EJB2.</title>
        <authorList>
            <consortium name="The Broad Institute Genomics Platform"/>
            <person name="Cuomo C."/>
            <person name="Litvintseva A."/>
            <person name="Chen Y."/>
            <person name="Heitman J."/>
            <person name="Sun S."/>
            <person name="Springer D."/>
            <person name="Dromer F."/>
            <person name="Young S."/>
            <person name="Zeng Q."/>
            <person name="Gargeya S."/>
            <person name="Abouelleil A."/>
            <person name="Alvarado L."/>
            <person name="Chapman S.B."/>
            <person name="Gainer-Dewar J."/>
            <person name="Goldberg J."/>
            <person name="Griggs A."/>
            <person name="Gujja S."/>
            <person name="Hansen M."/>
            <person name="Howarth C."/>
            <person name="Imamovic A."/>
            <person name="Larimer J."/>
            <person name="Murphy C."/>
            <person name="Naylor J."/>
            <person name="Pearson M."/>
            <person name="Priest M."/>
            <person name="Roberts A."/>
            <person name="Saif S."/>
            <person name="Shea T."/>
            <person name="Sykes S."/>
            <person name="Wortman J."/>
            <person name="Nusbaum C."/>
            <person name="Birren B."/>
        </authorList>
    </citation>
    <scope>NUCLEOTIDE SEQUENCE [LARGE SCALE GENOMIC DNA]</scope>
    <source>
        <strain evidence="1 2">EJB2</strain>
    </source>
</reference>
<evidence type="ECO:0000313" key="1">
    <source>
        <dbReference type="EMBL" id="KIR80912.1"/>
    </source>
</evidence>
<protein>
    <submittedName>
        <fullName evidence="1">Uncharacterized protein</fullName>
    </submittedName>
</protein>
<dbReference type="Proteomes" id="UP000054272">
    <property type="component" value="Unassembled WGS sequence"/>
</dbReference>
<gene>
    <name evidence="1" type="ORF">I306_02022</name>
</gene>